<dbReference type="EMBL" id="WNXC01000001">
    <property type="protein sequence ID" value="MBB2148209.1"/>
    <property type="molecule type" value="Genomic_DNA"/>
</dbReference>
<evidence type="ECO:0000313" key="2">
    <source>
        <dbReference type="Proteomes" id="UP000636110"/>
    </source>
</evidence>
<keyword evidence="2" id="KW-1185">Reference proteome</keyword>
<dbReference type="RefSeq" id="WP_182953910.1">
    <property type="nucleotide sequence ID" value="NZ_WNXC01000001.1"/>
</dbReference>
<evidence type="ECO:0008006" key="3">
    <source>
        <dbReference type="Google" id="ProtNLM"/>
    </source>
</evidence>
<reference evidence="1 2" key="1">
    <citation type="submission" date="2019-11" db="EMBL/GenBank/DDBJ databases">
        <title>Description of Pedobacter sp. LMG 31462T.</title>
        <authorList>
            <person name="Carlier A."/>
            <person name="Qi S."/>
            <person name="Vandamme P."/>
        </authorList>
    </citation>
    <scope>NUCLEOTIDE SEQUENCE [LARGE SCALE GENOMIC DNA]</scope>
    <source>
        <strain evidence="1 2">LMG 31462</strain>
    </source>
</reference>
<gene>
    <name evidence="1" type="ORF">GM920_04725</name>
</gene>
<name>A0ABR6ESH0_9SPHI</name>
<organism evidence="1 2">
    <name type="scientific">Pedobacter gandavensis</name>
    <dbReference type="NCBI Taxonomy" id="2679963"/>
    <lineage>
        <taxon>Bacteria</taxon>
        <taxon>Pseudomonadati</taxon>
        <taxon>Bacteroidota</taxon>
        <taxon>Sphingobacteriia</taxon>
        <taxon>Sphingobacteriales</taxon>
        <taxon>Sphingobacteriaceae</taxon>
        <taxon>Pedobacter</taxon>
    </lineage>
</organism>
<evidence type="ECO:0000313" key="1">
    <source>
        <dbReference type="EMBL" id="MBB2148209.1"/>
    </source>
</evidence>
<comment type="caution">
    <text evidence="1">The sequence shown here is derived from an EMBL/GenBank/DDBJ whole genome shotgun (WGS) entry which is preliminary data.</text>
</comment>
<protein>
    <recommendedName>
        <fullName evidence="3">KTSC domain-containing protein</fullName>
    </recommendedName>
</protein>
<sequence length="89" mass="10272">MTSKNHHLLFSKSAPAGIISLELTRNNSTQYQVFTEWNRPGNYVYVRDWSSPSVKSYEHPIEEKNFYEVVAPAVAFIKRLVAIRSKLTL</sequence>
<proteinExistence type="predicted"/>
<accession>A0ABR6ESH0</accession>
<dbReference type="Proteomes" id="UP000636110">
    <property type="component" value="Unassembled WGS sequence"/>
</dbReference>